<evidence type="ECO:0000259" key="9">
    <source>
        <dbReference type="SMART" id="SM01281"/>
    </source>
</evidence>
<accession>A0A6A6P8K8</accession>
<evidence type="ECO:0000256" key="5">
    <source>
        <dbReference type="ARBA" id="ARBA00023163"/>
    </source>
</evidence>
<evidence type="ECO:0000256" key="4">
    <source>
        <dbReference type="ARBA" id="ARBA00023015"/>
    </source>
</evidence>
<dbReference type="EMBL" id="MU001674">
    <property type="protein sequence ID" value="KAF2460198.1"/>
    <property type="molecule type" value="Genomic_DNA"/>
</dbReference>
<comment type="subcellular location">
    <subcellularLocation>
        <location evidence="1">Nucleus</location>
    </subcellularLocation>
</comment>
<evidence type="ECO:0000256" key="6">
    <source>
        <dbReference type="ARBA" id="ARBA00023242"/>
    </source>
</evidence>
<keyword evidence="5" id="KW-0804">Transcription</keyword>
<feature type="region of interest" description="Disordered" evidence="8">
    <location>
        <begin position="157"/>
        <end position="176"/>
    </location>
</feature>
<name>A0A6A6P8K8_9PEZI</name>
<dbReference type="SMART" id="SM01281">
    <property type="entry name" value="Med12"/>
    <property type="match status" value="1"/>
</dbReference>
<proteinExistence type="inferred from homology"/>
<dbReference type="GO" id="GO:0016592">
    <property type="term" value="C:mediator complex"/>
    <property type="evidence" value="ECO:0007669"/>
    <property type="project" value="InterPro"/>
</dbReference>
<dbReference type="PANTHER" id="PTHR46567:SF1">
    <property type="entry name" value="MEDIATOR OF RNA POLYMERASE II TRANSCRIPTION SUBUNIT 12"/>
    <property type="match status" value="1"/>
</dbReference>
<organism evidence="10 11">
    <name type="scientific">Lineolata rhizophorae</name>
    <dbReference type="NCBI Taxonomy" id="578093"/>
    <lineage>
        <taxon>Eukaryota</taxon>
        <taxon>Fungi</taxon>
        <taxon>Dikarya</taxon>
        <taxon>Ascomycota</taxon>
        <taxon>Pezizomycotina</taxon>
        <taxon>Dothideomycetes</taxon>
        <taxon>Dothideomycetes incertae sedis</taxon>
        <taxon>Lineolatales</taxon>
        <taxon>Lineolataceae</taxon>
        <taxon>Lineolata</taxon>
    </lineage>
</organism>
<dbReference type="Pfam" id="PF09497">
    <property type="entry name" value="Med12"/>
    <property type="match status" value="1"/>
</dbReference>
<gene>
    <name evidence="10" type="ORF">BDY21DRAFT_270024</name>
</gene>
<evidence type="ECO:0000313" key="10">
    <source>
        <dbReference type="EMBL" id="KAF2460198.1"/>
    </source>
</evidence>
<feature type="non-terminal residue" evidence="10">
    <location>
        <position position="514"/>
    </location>
</feature>
<keyword evidence="11" id="KW-1185">Reference proteome</keyword>
<dbReference type="InterPro" id="IPR019035">
    <property type="entry name" value="Mediator_Med12"/>
</dbReference>
<dbReference type="PANTHER" id="PTHR46567">
    <property type="entry name" value="MEDIATOR OF RNA POLYMERASE II TRANSCRIPTION SUBUNIT 12"/>
    <property type="match status" value="1"/>
</dbReference>
<dbReference type="AlphaFoldDB" id="A0A6A6P8K8"/>
<evidence type="ECO:0000256" key="8">
    <source>
        <dbReference type="SAM" id="MobiDB-lite"/>
    </source>
</evidence>
<feature type="domain" description="Mediator complex subunit Med12" evidence="9">
    <location>
        <begin position="81"/>
        <end position="144"/>
    </location>
</feature>
<dbReference type="OrthoDB" id="20828at2759"/>
<keyword evidence="6" id="KW-0539">Nucleus</keyword>
<keyword evidence="4" id="KW-0805">Transcription regulation</keyword>
<evidence type="ECO:0000313" key="11">
    <source>
        <dbReference type="Proteomes" id="UP000799766"/>
    </source>
</evidence>
<evidence type="ECO:0000256" key="2">
    <source>
        <dbReference type="ARBA" id="ARBA00010289"/>
    </source>
</evidence>
<protein>
    <recommendedName>
        <fullName evidence="3">Mediator of RNA polymerase II transcription subunit 12</fullName>
    </recommendedName>
    <alternativeName>
        <fullName evidence="7">Mediator complex subunit 12</fullName>
    </alternativeName>
</protein>
<feature type="compositionally biased region" description="Low complexity" evidence="8">
    <location>
        <begin position="159"/>
        <end position="176"/>
    </location>
</feature>
<sequence>EPIDFYPWQGNGMHPEDITSDATIKGGIGEKSNPHQDMTGTARPSLWQHLKNKPGLTVLGHFFVTVLERRRAAGRLTAPPTFRPPPRSAFNETKREGWLKDLANPAVPLRRMSRTIPHGIHGKRLLEQCAAKQVPPARAIWLIKSVGTNEIRAFKRSRPLSTAGAPGGSSASSASTAGGLTGELKYFREFTIGLEQFVEATIADCGTPGWKQRMDYAVRLSSHMYAAQLLEQDHYFDWLLGSLEASPTDRLPIWLLLIQVYWRDLVATRRRGRRLAEAVLAQLTSARAESGADADAGGDDGGPLQPLIDRLQRLVALLATRHRACLIMPRVWYKYASELERLPGAVRAAVRSIVRRNERLAPPTKATATTRGPRDVGGSAAAPRKEVLALLDAAASARDVPIDKLAERCVAVLGGDGDGDVRELVTVTMQWATTIFRDGEHRIYLAARLVRKWRKMGLDTDEGVLGFMAGMGNKGEGGMGVGIAWREVFRLVGELVRANGFGVGRYLARVIATG</sequence>
<evidence type="ECO:0000256" key="3">
    <source>
        <dbReference type="ARBA" id="ARBA00019622"/>
    </source>
</evidence>
<comment type="similarity">
    <text evidence="2">Belongs to the Mediator complex subunit 12 family.</text>
</comment>
<dbReference type="GO" id="GO:0006357">
    <property type="term" value="P:regulation of transcription by RNA polymerase II"/>
    <property type="evidence" value="ECO:0007669"/>
    <property type="project" value="InterPro"/>
</dbReference>
<dbReference type="GO" id="GO:0003712">
    <property type="term" value="F:transcription coregulator activity"/>
    <property type="evidence" value="ECO:0007669"/>
    <property type="project" value="InterPro"/>
</dbReference>
<evidence type="ECO:0000256" key="1">
    <source>
        <dbReference type="ARBA" id="ARBA00004123"/>
    </source>
</evidence>
<evidence type="ECO:0000256" key="7">
    <source>
        <dbReference type="ARBA" id="ARBA00032010"/>
    </source>
</evidence>
<feature type="non-terminal residue" evidence="10">
    <location>
        <position position="1"/>
    </location>
</feature>
<reference evidence="10" key="1">
    <citation type="journal article" date="2020" name="Stud. Mycol.">
        <title>101 Dothideomycetes genomes: a test case for predicting lifestyles and emergence of pathogens.</title>
        <authorList>
            <person name="Haridas S."/>
            <person name="Albert R."/>
            <person name="Binder M."/>
            <person name="Bloem J."/>
            <person name="Labutti K."/>
            <person name="Salamov A."/>
            <person name="Andreopoulos B."/>
            <person name="Baker S."/>
            <person name="Barry K."/>
            <person name="Bills G."/>
            <person name="Bluhm B."/>
            <person name="Cannon C."/>
            <person name="Castanera R."/>
            <person name="Culley D."/>
            <person name="Daum C."/>
            <person name="Ezra D."/>
            <person name="Gonzalez J."/>
            <person name="Henrissat B."/>
            <person name="Kuo A."/>
            <person name="Liang C."/>
            <person name="Lipzen A."/>
            <person name="Lutzoni F."/>
            <person name="Magnuson J."/>
            <person name="Mondo S."/>
            <person name="Nolan M."/>
            <person name="Ohm R."/>
            <person name="Pangilinan J."/>
            <person name="Park H.-J."/>
            <person name="Ramirez L."/>
            <person name="Alfaro M."/>
            <person name="Sun H."/>
            <person name="Tritt A."/>
            <person name="Yoshinaga Y."/>
            <person name="Zwiers L.-H."/>
            <person name="Turgeon B."/>
            <person name="Goodwin S."/>
            <person name="Spatafora J."/>
            <person name="Crous P."/>
            <person name="Grigoriev I."/>
        </authorList>
    </citation>
    <scope>NUCLEOTIDE SEQUENCE</scope>
    <source>
        <strain evidence="10">ATCC 16933</strain>
    </source>
</reference>
<feature type="region of interest" description="Disordered" evidence="8">
    <location>
        <begin position="360"/>
        <end position="380"/>
    </location>
</feature>
<dbReference type="Proteomes" id="UP000799766">
    <property type="component" value="Unassembled WGS sequence"/>
</dbReference>